<dbReference type="PANTHER" id="PTHR10039">
    <property type="entry name" value="AMELOGENIN"/>
    <property type="match status" value="1"/>
</dbReference>
<evidence type="ECO:0000256" key="1">
    <source>
        <dbReference type="ARBA" id="ARBA00022737"/>
    </source>
</evidence>
<evidence type="ECO:0000313" key="4">
    <source>
        <dbReference type="Proteomes" id="UP000250266"/>
    </source>
</evidence>
<gene>
    <name evidence="3" type="ORF">K432DRAFT_426136</name>
</gene>
<evidence type="ECO:0000259" key="2">
    <source>
        <dbReference type="Pfam" id="PF24883"/>
    </source>
</evidence>
<name>A0A8E2E9I9_9PEZI</name>
<feature type="domain" description="Nephrocystin 3-like N-terminal" evidence="2">
    <location>
        <begin position="34"/>
        <end position="202"/>
    </location>
</feature>
<dbReference type="Pfam" id="PF24883">
    <property type="entry name" value="NPHP3_N"/>
    <property type="match status" value="1"/>
</dbReference>
<accession>A0A8E2E9I9</accession>
<dbReference type="SUPFAM" id="SSF52540">
    <property type="entry name" value="P-loop containing nucleoside triphosphate hydrolases"/>
    <property type="match status" value="1"/>
</dbReference>
<dbReference type="AlphaFoldDB" id="A0A8E2E9I9"/>
<dbReference type="Gene3D" id="3.40.50.300">
    <property type="entry name" value="P-loop containing nucleotide triphosphate hydrolases"/>
    <property type="match status" value="1"/>
</dbReference>
<dbReference type="InterPro" id="IPR056884">
    <property type="entry name" value="NPHP3-like_N"/>
</dbReference>
<organism evidence="3 4">
    <name type="scientific">Lepidopterella palustris CBS 459.81</name>
    <dbReference type="NCBI Taxonomy" id="1314670"/>
    <lineage>
        <taxon>Eukaryota</taxon>
        <taxon>Fungi</taxon>
        <taxon>Dikarya</taxon>
        <taxon>Ascomycota</taxon>
        <taxon>Pezizomycotina</taxon>
        <taxon>Dothideomycetes</taxon>
        <taxon>Pleosporomycetidae</taxon>
        <taxon>Mytilinidiales</taxon>
        <taxon>Argynnaceae</taxon>
        <taxon>Lepidopterella</taxon>
    </lineage>
</organism>
<reference evidence="3 4" key="1">
    <citation type="journal article" date="2016" name="Nat. Commun.">
        <title>Ectomycorrhizal ecology is imprinted in the genome of the dominant symbiotic fungus Cenococcum geophilum.</title>
        <authorList>
            <consortium name="DOE Joint Genome Institute"/>
            <person name="Peter M."/>
            <person name="Kohler A."/>
            <person name="Ohm R.A."/>
            <person name="Kuo A."/>
            <person name="Krutzmann J."/>
            <person name="Morin E."/>
            <person name="Arend M."/>
            <person name="Barry K.W."/>
            <person name="Binder M."/>
            <person name="Choi C."/>
            <person name="Clum A."/>
            <person name="Copeland A."/>
            <person name="Grisel N."/>
            <person name="Haridas S."/>
            <person name="Kipfer T."/>
            <person name="LaButti K."/>
            <person name="Lindquist E."/>
            <person name="Lipzen A."/>
            <person name="Maire R."/>
            <person name="Meier B."/>
            <person name="Mihaltcheva S."/>
            <person name="Molinier V."/>
            <person name="Murat C."/>
            <person name="Poggeler S."/>
            <person name="Quandt C.A."/>
            <person name="Sperisen C."/>
            <person name="Tritt A."/>
            <person name="Tisserant E."/>
            <person name="Crous P.W."/>
            <person name="Henrissat B."/>
            <person name="Nehls U."/>
            <person name="Egli S."/>
            <person name="Spatafora J.W."/>
            <person name="Grigoriev I.V."/>
            <person name="Martin F.M."/>
        </authorList>
    </citation>
    <scope>NUCLEOTIDE SEQUENCE [LARGE SCALE GENOMIC DNA]</scope>
    <source>
        <strain evidence="3 4">CBS 459.81</strain>
    </source>
</reference>
<dbReference type="PANTHER" id="PTHR10039:SF14">
    <property type="entry name" value="NACHT DOMAIN-CONTAINING PROTEIN"/>
    <property type="match status" value="1"/>
</dbReference>
<dbReference type="OrthoDB" id="674604at2759"/>
<keyword evidence="4" id="KW-1185">Reference proteome</keyword>
<evidence type="ECO:0000313" key="3">
    <source>
        <dbReference type="EMBL" id="OCK79912.1"/>
    </source>
</evidence>
<dbReference type="Proteomes" id="UP000250266">
    <property type="component" value="Unassembled WGS sequence"/>
</dbReference>
<sequence>MDQRHQLEKLPNAEYAAFNAFKKDAPRPSTCHPGTRKEILEDIRGWGEGHDENCILWLSGMAGTGKSTIARSVAEIFHKRKRLGASFFFSRGQGLRAEATALVTTLAIQLAETFSDITPYICRAIAQHSKIGELSLSDQWDLLILQPLLTLGDSLLTLLVLIFVIDALDECMGNEYVPEILRLLARANDLKIVQLRILVTSRPELHIHRSVKQIPEILRRDLMLDSVLDGRTERDISIFVEAKLAEIAKTHVLEDWPSKKDTKQLVKRAGRLFIYADTVCRFLGFDPDPEERLSEMLDASSTGHSFTKELDNISMLIMGKLIVKDHDEANKATSTLFKEIVGSIIVLIDAFSIKPLAELIDKRPTKVKQKILNPLRSVLAVPDDETSPVQLFHLSFRDFLHDKTRCFDPQFLIDEEAAHHHLFVRCLDLMENHLRRDICGLRRAGVLASEVEKSKVESCLPPAVRYACQFFVTHLQGAKVSLHDGGPLHMFLQIHFLDWLEALSLTGKTSDGVLAITSLAPLTIAMESPDLHAILHHAKRFILLNQSIIERAPLQIYCAALIFTSQLSVIRR</sequence>
<proteinExistence type="predicted"/>
<keyword evidence="1" id="KW-0677">Repeat</keyword>
<protein>
    <recommendedName>
        <fullName evidence="2">Nephrocystin 3-like N-terminal domain-containing protein</fullName>
    </recommendedName>
</protein>
<dbReference type="InterPro" id="IPR027417">
    <property type="entry name" value="P-loop_NTPase"/>
</dbReference>
<dbReference type="EMBL" id="KV744982">
    <property type="protein sequence ID" value="OCK79912.1"/>
    <property type="molecule type" value="Genomic_DNA"/>
</dbReference>